<sequence>MKKAGIAVAVVVALGVAGTAGAWYTGTQMEEVLRDAVARSNAQIEEAMPGASVTMEMTRFERGLFSSAARYEITYPGEEEEGLVTLAVIDRLEHGPFPASRLARLKLTPVMATSNATLERSDRLEPLFAASGDQTPVQISSTLGYGNSVDGSFSVAPLVFQNEKVTAELAPVTLDFATDVEGNAVLLEGQWDGMRMTSQPDLEASFTLDLEGVTLFTDQQRGSAGIYLGEGRLAVETLRLVSENDGTMLLEGLTQNAVLGEDAGNLAGGIDFGLAKVSYDGQELGSAEMKWSFSQFDQDATAEINQLYNELNMSIYRGEEPPEQSERWREALTALLAAQPKLALDLLVIRTPNGESRARAEVHLANPESFDLALPEMLPQLFSRVDSHVQISLPMLRDMITYKTLFDPGADAEAVAVEAEVVVEMLAGMAESTNLARKEDDNLVTNLIYADGEIELNGETIPPQALVGMLALFSPANPEAAGE</sequence>
<proteinExistence type="predicted"/>
<gene>
    <name evidence="1" type="ORF">GCM10007418_09200</name>
</gene>
<protein>
    <submittedName>
        <fullName evidence="1">GTP-binding protein</fullName>
    </submittedName>
</protein>
<keyword evidence="2" id="KW-1185">Reference proteome</keyword>
<evidence type="ECO:0000313" key="1">
    <source>
        <dbReference type="EMBL" id="GGC91702.1"/>
    </source>
</evidence>
<evidence type="ECO:0000313" key="2">
    <source>
        <dbReference type="Proteomes" id="UP000638188"/>
    </source>
</evidence>
<dbReference type="RefSeq" id="WP_150276164.1">
    <property type="nucleotide sequence ID" value="NZ_BMFF01000002.1"/>
</dbReference>
<dbReference type="Proteomes" id="UP000638188">
    <property type="component" value="Unassembled WGS sequence"/>
</dbReference>
<accession>A0ABQ1P6D4</accession>
<organism evidence="1 2">
    <name type="scientific">Halopseudomonas salina</name>
    <dbReference type="NCBI Taxonomy" id="1323744"/>
    <lineage>
        <taxon>Bacteria</taxon>
        <taxon>Pseudomonadati</taxon>
        <taxon>Pseudomonadota</taxon>
        <taxon>Gammaproteobacteria</taxon>
        <taxon>Pseudomonadales</taxon>
        <taxon>Pseudomonadaceae</taxon>
        <taxon>Halopseudomonas</taxon>
    </lineage>
</organism>
<reference evidence="2" key="1">
    <citation type="journal article" date="2019" name="Int. J. Syst. Evol. Microbiol.">
        <title>The Global Catalogue of Microorganisms (GCM) 10K type strain sequencing project: providing services to taxonomists for standard genome sequencing and annotation.</title>
        <authorList>
            <consortium name="The Broad Institute Genomics Platform"/>
            <consortium name="The Broad Institute Genome Sequencing Center for Infectious Disease"/>
            <person name="Wu L."/>
            <person name="Ma J."/>
        </authorList>
    </citation>
    <scope>NUCLEOTIDE SEQUENCE [LARGE SCALE GENOMIC DNA]</scope>
    <source>
        <strain evidence="2">CGMCC 1.12482</strain>
    </source>
</reference>
<dbReference type="InterPro" id="IPR010352">
    <property type="entry name" value="DUF945"/>
</dbReference>
<comment type="caution">
    <text evidence="1">The sequence shown here is derived from an EMBL/GenBank/DDBJ whole genome shotgun (WGS) entry which is preliminary data.</text>
</comment>
<dbReference type="Pfam" id="PF06097">
    <property type="entry name" value="DUF945"/>
    <property type="match status" value="1"/>
</dbReference>
<name>A0ABQ1P6D4_9GAMM</name>
<dbReference type="EMBL" id="BMFF01000002">
    <property type="protein sequence ID" value="GGC91702.1"/>
    <property type="molecule type" value="Genomic_DNA"/>
</dbReference>